<dbReference type="InterPro" id="IPR007047">
    <property type="entry name" value="Flp_Fap"/>
</dbReference>
<dbReference type="AlphaFoldDB" id="A0A938BLY9"/>
<dbReference type="Pfam" id="PF04964">
    <property type="entry name" value="Flp_Fap"/>
    <property type="match status" value="1"/>
</dbReference>
<feature type="transmembrane region" description="Helical" evidence="1">
    <location>
        <begin position="12"/>
        <end position="33"/>
    </location>
</feature>
<dbReference type="PROSITE" id="PS51257">
    <property type="entry name" value="PROKAR_LIPOPROTEIN"/>
    <property type="match status" value="1"/>
</dbReference>
<organism evidence="2 3">
    <name type="scientific">Candidatus Tanganyikabacteria bacterium</name>
    <dbReference type="NCBI Taxonomy" id="2961651"/>
    <lineage>
        <taxon>Bacteria</taxon>
        <taxon>Bacillati</taxon>
        <taxon>Candidatus Sericytochromatia</taxon>
        <taxon>Candidatus Tanganyikabacteria</taxon>
    </lineage>
</organism>
<accession>A0A938BLY9</accession>
<keyword evidence="1" id="KW-0472">Membrane</keyword>
<dbReference type="EMBL" id="VGJX01000726">
    <property type="protein sequence ID" value="MBM3275796.1"/>
    <property type="molecule type" value="Genomic_DNA"/>
</dbReference>
<evidence type="ECO:0000313" key="2">
    <source>
        <dbReference type="EMBL" id="MBM3275796.1"/>
    </source>
</evidence>
<proteinExistence type="predicted"/>
<protein>
    <submittedName>
        <fullName evidence="2">Flp family type IVb pilin</fullName>
    </submittedName>
</protein>
<keyword evidence="1" id="KW-0812">Transmembrane</keyword>
<evidence type="ECO:0000256" key="1">
    <source>
        <dbReference type="SAM" id="Phobius"/>
    </source>
</evidence>
<gene>
    <name evidence="2" type="ORF">FJZ00_11625</name>
</gene>
<evidence type="ECO:0000313" key="3">
    <source>
        <dbReference type="Proteomes" id="UP000703893"/>
    </source>
</evidence>
<reference evidence="2 3" key="1">
    <citation type="submission" date="2019-03" db="EMBL/GenBank/DDBJ databases">
        <title>Lake Tanganyika Metagenome-Assembled Genomes (MAGs).</title>
        <authorList>
            <person name="Tran P."/>
        </authorList>
    </citation>
    <scope>NUCLEOTIDE SEQUENCE [LARGE SCALE GENOMIC DNA]</scope>
    <source>
        <strain evidence="2">K_DeepCast_65m_m2_236</strain>
    </source>
</reference>
<name>A0A938BLY9_9BACT</name>
<comment type="caution">
    <text evidence="2">The sequence shown here is derived from an EMBL/GenBank/DDBJ whole genome shotgun (WGS) entry which is preliminary data.</text>
</comment>
<keyword evidence="1" id="KW-1133">Transmembrane helix</keyword>
<dbReference type="Proteomes" id="UP000703893">
    <property type="component" value="Unassembled WGS sequence"/>
</dbReference>
<sequence>MREDGQAMTEYGLTLGLIAVACVAAVTTMGTHIKTLLSSIATSLGGVASGGGSTTP</sequence>